<feature type="compositionally biased region" description="Polar residues" evidence="1">
    <location>
        <begin position="727"/>
        <end position="736"/>
    </location>
</feature>
<evidence type="ECO:0000256" key="1">
    <source>
        <dbReference type="SAM" id="MobiDB-lite"/>
    </source>
</evidence>
<evidence type="ECO:0000313" key="2">
    <source>
        <dbReference type="EMBL" id="PKS10405.1"/>
    </source>
</evidence>
<proteinExistence type="predicted"/>
<accession>A0A2N3ND87</accession>
<dbReference type="VEuPathDB" id="FungiDB:jhhlp_002156"/>
<dbReference type="EMBL" id="NLAX01000008">
    <property type="protein sequence ID" value="PKS10405.1"/>
    <property type="molecule type" value="Genomic_DNA"/>
</dbReference>
<feature type="region of interest" description="Disordered" evidence="1">
    <location>
        <begin position="354"/>
        <end position="378"/>
    </location>
</feature>
<reference evidence="2 3" key="1">
    <citation type="journal article" date="2017" name="G3 (Bethesda)">
        <title>First Draft Genome Sequence of the Pathogenic Fungus Lomentospora prolificans (Formerly Scedosporium prolificans).</title>
        <authorList>
            <person name="Luo R."/>
            <person name="Zimin A."/>
            <person name="Workman R."/>
            <person name="Fan Y."/>
            <person name="Pertea G."/>
            <person name="Grossman N."/>
            <person name="Wear M.P."/>
            <person name="Jia B."/>
            <person name="Miller H."/>
            <person name="Casadevall A."/>
            <person name="Timp W."/>
            <person name="Zhang S.X."/>
            <person name="Salzberg S.L."/>
        </authorList>
    </citation>
    <scope>NUCLEOTIDE SEQUENCE [LARGE SCALE GENOMIC DNA]</scope>
    <source>
        <strain evidence="2 3">JHH-5317</strain>
    </source>
</reference>
<evidence type="ECO:0000313" key="3">
    <source>
        <dbReference type="Proteomes" id="UP000233524"/>
    </source>
</evidence>
<protein>
    <submittedName>
        <fullName evidence="2">Uncharacterized protein</fullName>
    </submittedName>
</protein>
<name>A0A2N3ND87_9PEZI</name>
<feature type="region of interest" description="Disordered" evidence="1">
    <location>
        <begin position="809"/>
        <end position="913"/>
    </location>
</feature>
<dbReference type="AlphaFoldDB" id="A0A2N3ND87"/>
<comment type="caution">
    <text evidence="2">The sequence shown here is derived from an EMBL/GenBank/DDBJ whole genome shotgun (WGS) entry which is preliminary data.</text>
</comment>
<dbReference type="STRING" id="41688.A0A2N3ND87"/>
<sequence>MSTSRYHGSLVAFEGSSNSSVCTQLRLLPVSPQILILPSIQSYLPSETTGESFHGPTFVRNIHDAAAARTKAALSFLTQASAASKRLVFLNGGTLSAYALCIRAIAEHETGGDVERAQDLFQAYVAKGLANLLEAERSIQKRQPLEYASEGESEAFLLQDPITRAMRAADALDRQTESLQPSTDLDLTLSVRPPRPRSMSLPIYGYVDHLGDSAPFYVFGARVEGLVCEENVFDDQEDEDSGAGRTFFLQSPRLELRSFYDDPDDVEPLDSSLASPVSPRSPSCIGEAYRQSICSALAHDDDDTVIFGEASILHGMEICLPAYRRVCKSITDLGLLKMEGGFLASIPIVVQPKKPRKQGRASYVDRGTDAHDTATSSEPILPFNEDLVVYFKDSHPDPLLERIVQAFRDGTYARPQSCQPRESDNRPQDRTPTPVKQETPPQLDGDTMSIQTTTEDEYDPFSYQNQPSWMSTSKLTMASTTTVCTPRPPTPARTPPTPPSPHLSVATERRIVDFDIAGKPTAVSVQNSLRSLLGEHFPTEENGFHQFNFHHLPELDSFWRPIFREIGDEGKDEDGDNARIVDQIIAFGSQAGVKRDFVSSVGRKLEKLGTQPSGVSRSGRLDFRYLIANAMQAFTAQPLAKQTNDNPFTNPYLLATLVIPHLETYLAAHSEVRLLILEYPPEHLATVLAMQRLVGVDLMKVAQIMDSKLGKSLFAPIRGHRSHESSEAPTPVTSPTGYYGINPSPTRPVENVTPATANYLLTSTATDAEVSTFLSTISKILSEISSFYTCHINHSGYHQYHFHQMDLASSESSSTHARAGPSPNPRAISPALSGATFSTIPHLTISSQSPPHSPASLLHRLPTHSPSPVPPAETPIQTPRSQRGRFSPTGSATSGASSAVHSRKRLPLEHEDEGVGLDLEDSEDFEDLEEKRLMPIFMRRPAARKSDSYKALKFLGLA</sequence>
<feature type="compositionally biased region" description="Low complexity" evidence="1">
    <location>
        <begin position="889"/>
        <end position="899"/>
    </location>
</feature>
<feature type="compositionally biased region" description="Polar residues" evidence="1">
    <location>
        <begin position="835"/>
        <end position="850"/>
    </location>
</feature>
<feature type="region of interest" description="Disordered" evidence="1">
    <location>
        <begin position="412"/>
        <end position="448"/>
    </location>
</feature>
<organism evidence="2 3">
    <name type="scientific">Lomentospora prolificans</name>
    <dbReference type="NCBI Taxonomy" id="41688"/>
    <lineage>
        <taxon>Eukaryota</taxon>
        <taxon>Fungi</taxon>
        <taxon>Dikarya</taxon>
        <taxon>Ascomycota</taxon>
        <taxon>Pezizomycotina</taxon>
        <taxon>Sordariomycetes</taxon>
        <taxon>Hypocreomycetidae</taxon>
        <taxon>Microascales</taxon>
        <taxon>Microascaceae</taxon>
        <taxon>Lomentospora</taxon>
    </lineage>
</organism>
<keyword evidence="3" id="KW-1185">Reference proteome</keyword>
<gene>
    <name evidence="2" type="ORF">jhhlp_002156</name>
</gene>
<feature type="compositionally biased region" description="Polar residues" evidence="1">
    <location>
        <begin position="430"/>
        <end position="440"/>
    </location>
</feature>
<feature type="compositionally biased region" description="Pro residues" evidence="1">
    <location>
        <begin position="486"/>
        <end position="501"/>
    </location>
</feature>
<feature type="region of interest" description="Disordered" evidence="1">
    <location>
        <begin position="476"/>
        <end position="503"/>
    </location>
</feature>
<feature type="region of interest" description="Disordered" evidence="1">
    <location>
        <begin position="720"/>
        <end position="747"/>
    </location>
</feature>
<dbReference type="InParanoid" id="A0A2N3ND87"/>
<dbReference type="Proteomes" id="UP000233524">
    <property type="component" value="Unassembled WGS sequence"/>
</dbReference>
<dbReference type="OrthoDB" id="5401106at2759"/>